<dbReference type="GO" id="GO:0006508">
    <property type="term" value="P:proteolysis"/>
    <property type="evidence" value="ECO:0007669"/>
    <property type="project" value="UniProtKB-KW"/>
</dbReference>
<evidence type="ECO:0000313" key="10">
    <source>
        <dbReference type="EMBL" id="KAF2457230.1"/>
    </source>
</evidence>
<dbReference type="PANTHER" id="PTHR24006">
    <property type="entry name" value="UBIQUITIN CARBOXYL-TERMINAL HYDROLASE"/>
    <property type="match status" value="1"/>
</dbReference>
<evidence type="ECO:0000256" key="6">
    <source>
        <dbReference type="ARBA" id="ARBA00022801"/>
    </source>
</evidence>
<dbReference type="PROSITE" id="PS50235">
    <property type="entry name" value="USP_3"/>
    <property type="match status" value="1"/>
</dbReference>
<evidence type="ECO:0000259" key="9">
    <source>
        <dbReference type="PROSITE" id="PS50235"/>
    </source>
</evidence>
<accession>A0A6A6NZS3</accession>
<keyword evidence="7" id="KW-0788">Thiol protease</keyword>
<evidence type="ECO:0000256" key="3">
    <source>
        <dbReference type="ARBA" id="ARBA00012759"/>
    </source>
</evidence>
<evidence type="ECO:0000256" key="4">
    <source>
        <dbReference type="ARBA" id="ARBA00022670"/>
    </source>
</evidence>
<dbReference type="GO" id="GO:0005829">
    <property type="term" value="C:cytosol"/>
    <property type="evidence" value="ECO:0007669"/>
    <property type="project" value="TreeGrafter"/>
</dbReference>
<comment type="similarity">
    <text evidence="2">Belongs to the peptidase C19 family.</text>
</comment>
<dbReference type="GO" id="GO:0004843">
    <property type="term" value="F:cysteine-type deubiquitinase activity"/>
    <property type="evidence" value="ECO:0007669"/>
    <property type="project" value="UniProtKB-EC"/>
</dbReference>
<dbReference type="Proteomes" id="UP000799766">
    <property type="component" value="Unassembled WGS sequence"/>
</dbReference>
<evidence type="ECO:0000256" key="2">
    <source>
        <dbReference type="ARBA" id="ARBA00009085"/>
    </source>
</evidence>
<keyword evidence="4" id="KW-0645">Protease</keyword>
<feature type="compositionally biased region" description="Basic residues" evidence="8">
    <location>
        <begin position="897"/>
        <end position="917"/>
    </location>
</feature>
<keyword evidence="6 10" id="KW-0378">Hydrolase</keyword>
<dbReference type="InterPro" id="IPR001394">
    <property type="entry name" value="Peptidase_C19_UCH"/>
</dbReference>
<gene>
    <name evidence="10" type="ORF">BDY21DRAFT_37314</name>
</gene>
<evidence type="ECO:0000256" key="8">
    <source>
        <dbReference type="SAM" id="MobiDB-lite"/>
    </source>
</evidence>
<feature type="compositionally biased region" description="Basic residues" evidence="8">
    <location>
        <begin position="11"/>
        <end position="21"/>
    </location>
</feature>
<feature type="compositionally biased region" description="Polar residues" evidence="8">
    <location>
        <begin position="654"/>
        <end position="664"/>
    </location>
</feature>
<comment type="catalytic activity">
    <reaction evidence="1">
        <text>Thiol-dependent hydrolysis of ester, thioester, amide, peptide and isopeptide bonds formed by the C-terminal Gly of ubiquitin (a 76-residue protein attached to proteins as an intracellular targeting signal).</text>
        <dbReference type="EC" id="3.4.19.12"/>
    </reaction>
</comment>
<evidence type="ECO:0000256" key="1">
    <source>
        <dbReference type="ARBA" id="ARBA00000707"/>
    </source>
</evidence>
<feature type="region of interest" description="Disordered" evidence="8">
    <location>
        <begin position="571"/>
        <end position="664"/>
    </location>
</feature>
<dbReference type="InterPro" id="IPR050164">
    <property type="entry name" value="Peptidase_C19"/>
</dbReference>
<dbReference type="Gene3D" id="3.90.70.10">
    <property type="entry name" value="Cysteine proteinases"/>
    <property type="match status" value="2"/>
</dbReference>
<feature type="region of interest" description="Disordered" evidence="8">
    <location>
        <begin position="699"/>
        <end position="723"/>
    </location>
</feature>
<dbReference type="Pfam" id="PF00443">
    <property type="entry name" value="UCH"/>
    <property type="match status" value="1"/>
</dbReference>
<organism evidence="10 11">
    <name type="scientific">Lineolata rhizophorae</name>
    <dbReference type="NCBI Taxonomy" id="578093"/>
    <lineage>
        <taxon>Eukaryota</taxon>
        <taxon>Fungi</taxon>
        <taxon>Dikarya</taxon>
        <taxon>Ascomycota</taxon>
        <taxon>Pezizomycotina</taxon>
        <taxon>Dothideomycetes</taxon>
        <taxon>Dothideomycetes incertae sedis</taxon>
        <taxon>Lineolatales</taxon>
        <taxon>Lineolataceae</taxon>
        <taxon>Lineolata</taxon>
    </lineage>
</organism>
<dbReference type="EC" id="3.4.19.12" evidence="3"/>
<evidence type="ECO:0000256" key="7">
    <source>
        <dbReference type="ARBA" id="ARBA00022807"/>
    </source>
</evidence>
<evidence type="ECO:0000256" key="5">
    <source>
        <dbReference type="ARBA" id="ARBA00022786"/>
    </source>
</evidence>
<dbReference type="PANTHER" id="PTHR24006:SF722">
    <property type="entry name" value="UBIQUITIN CARBOXYL-TERMINAL HYDROLASE 48"/>
    <property type="match status" value="1"/>
</dbReference>
<feature type="compositionally biased region" description="Low complexity" evidence="8">
    <location>
        <begin position="638"/>
        <end position="649"/>
    </location>
</feature>
<dbReference type="EMBL" id="MU001681">
    <property type="protein sequence ID" value="KAF2457230.1"/>
    <property type="molecule type" value="Genomic_DNA"/>
</dbReference>
<feature type="domain" description="USP" evidence="9">
    <location>
        <begin position="110"/>
        <end position="565"/>
    </location>
</feature>
<feature type="compositionally biased region" description="Polar residues" evidence="8">
    <location>
        <begin position="491"/>
        <end position="508"/>
    </location>
</feature>
<dbReference type="SUPFAM" id="SSF54001">
    <property type="entry name" value="Cysteine proteinases"/>
    <property type="match status" value="1"/>
</dbReference>
<dbReference type="InterPro" id="IPR038765">
    <property type="entry name" value="Papain-like_cys_pep_sf"/>
</dbReference>
<evidence type="ECO:0000313" key="11">
    <source>
        <dbReference type="Proteomes" id="UP000799766"/>
    </source>
</evidence>
<dbReference type="OrthoDB" id="6287070at2759"/>
<keyword evidence="11" id="KW-1185">Reference proteome</keyword>
<feature type="region of interest" description="Disordered" evidence="8">
    <location>
        <begin position="874"/>
        <end position="947"/>
    </location>
</feature>
<name>A0A6A6NZS3_9PEZI</name>
<dbReference type="AlphaFoldDB" id="A0A6A6NZS3"/>
<feature type="region of interest" description="Disordered" evidence="8">
    <location>
        <begin position="783"/>
        <end position="855"/>
    </location>
</feature>
<dbReference type="InterPro" id="IPR028889">
    <property type="entry name" value="USP"/>
</dbReference>
<feature type="region of interest" description="Disordered" evidence="8">
    <location>
        <begin position="303"/>
        <end position="331"/>
    </location>
</feature>
<feature type="region of interest" description="Disordered" evidence="8">
    <location>
        <begin position="488"/>
        <end position="531"/>
    </location>
</feature>
<feature type="compositionally biased region" description="Gly residues" evidence="8">
    <location>
        <begin position="841"/>
        <end position="850"/>
    </location>
</feature>
<proteinExistence type="inferred from homology"/>
<keyword evidence="5" id="KW-0833">Ubl conjugation pathway</keyword>
<feature type="compositionally biased region" description="Low complexity" evidence="8">
    <location>
        <begin position="509"/>
        <end position="522"/>
    </location>
</feature>
<feature type="compositionally biased region" description="Basic and acidic residues" evidence="8">
    <location>
        <begin position="937"/>
        <end position="947"/>
    </location>
</feature>
<reference evidence="10" key="1">
    <citation type="journal article" date="2020" name="Stud. Mycol.">
        <title>101 Dothideomycetes genomes: a test case for predicting lifestyles and emergence of pathogens.</title>
        <authorList>
            <person name="Haridas S."/>
            <person name="Albert R."/>
            <person name="Binder M."/>
            <person name="Bloem J."/>
            <person name="Labutti K."/>
            <person name="Salamov A."/>
            <person name="Andreopoulos B."/>
            <person name="Baker S."/>
            <person name="Barry K."/>
            <person name="Bills G."/>
            <person name="Bluhm B."/>
            <person name="Cannon C."/>
            <person name="Castanera R."/>
            <person name="Culley D."/>
            <person name="Daum C."/>
            <person name="Ezra D."/>
            <person name="Gonzalez J."/>
            <person name="Henrissat B."/>
            <person name="Kuo A."/>
            <person name="Liang C."/>
            <person name="Lipzen A."/>
            <person name="Lutzoni F."/>
            <person name="Magnuson J."/>
            <person name="Mondo S."/>
            <person name="Nolan M."/>
            <person name="Ohm R."/>
            <person name="Pangilinan J."/>
            <person name="Park H.-J."/>
            <person name="Ramirez L."/>
            <person name="Alfaro M."/>
            <person name="Sun H."/>
            <person name="Tritt A."/>
            <person name="Yoshinaga Y."/>
            <person name="Zwiers L.-H."/>
            <person name="Turgeon B."/>
            <person name="Goodwin S."/>
            <person name="Spatafora J."/>
            <person name="Crous P."/>
            <person name="Grigoriev I."/>
        </authorList>
    </citation>
    <scope>NUCLEOTIDE SEQUENCE</scope>
    <source>
        <strain evidence="10">ATCC 16933</strain>
    </source>
</reference>
<dbReference type="GO" id="GO:0016579">
    <property type="term" value="P:protein deubiquitination"/>
    <property type="evidence" value="ECO:0007669"/>
    <property type="project" value="InterPro"/>
</dbReference>
<sequence length="947" mass="101985">MNGVSRFLSRREKRSHQRNSSKSRTPVARFPGVFNVDDARNKPEKDEDKLVKTITQRLAALGITSLSDSHIRYALRYSKGDVDKSLDLLVLFEDSTEGILKEYSTNVRMLGAENREKTTCYLDALLFAMFARLDSFEGMLYNNFSDDPRKNLAGMLRLWVNMLRGGKLITTDVTRHLQNALSRCGWSEAAEIMQQDASEAFTFITGKLELPLLTLKMDIYHTGKEDIHDDHKFVNERLLEVAIPSEGNPDGSPVTLEDCLETYFNNRIEVKRHLQLQRRNTTQSIRSMEMGKGQVLHIESVEVGTSRPGSPAPATPTSPRRPGADRRRADSIFSERMVYRTSSDMSEKKAWDDSYLPPSRRRGNSNFSRKEVLMPAWQFFSLIPWYTDNAPTSDAQVAAHFSAKRPVLGICLKRYMMNPNGTPKRLDTYVDIPLEIGLPHFISDDKMEDDGPLFGNFKLSLQSVVCHRGVSVDSGHYVALVRGDEDLSGAKTPSTVSLETPDQQQHRPSSAGSNTNNNASSTHLEDPSPPKWFLFDDLAKERVRMVDITKALHDESPYLLFYQVQPIDDDTLGDTRDRHHHSGGPGTGTGSDTSENLPAYSETDPELAGSEEPPSEVPTEPATAHPSTTHLAPMSTHSSASAAAAAAAAPQHTVGASSNSDAVDWSRSNSVDLAHAVSRSTASSLRRGSVTLDDAAATASPSVAAAGNTPAGLSPRHAGSVPQLDLHSQSHGALAQALGALRSGSVSASAVAGVGAHKAHTAPSTPAAVDESAGGRGGFLLSAAAGSRRGSRSRPKSQVVGSAARSRQGSPVKEERPGSSGGGGGGRAEEGKVSVGKGSLDSGGGGGTGSGMSASRLSFNMSRLAVKMSREGLLGSGGEEAWSGATGQGPGDEKAGRVARSKSKRDKEKGGHKRSSSRLRLGADQLQGMGRRKNRKGERPERECVVM</sequence>
<dbReference type="GO" id="GO:0005634">
    <property type="term" value="C:nucleus"/>
    <property type="evidence" value="ECO:0007669"/>
    <property type="project" value="UniProtKB-SubCell"/>
</dbReference>
<protein>
    <recommendedName>
        <fullName evidence="3">ubiquitinyl hydrolase 1</fullName>
        <ecNumber evidence="3">3.4.19.12</ecNumber>
    </recommendedName>
</protein>
<feature type="region of interest" description="Disordered" evidence="8">
    <location>
        <begin position="1"/>
        <end position="28"/>
    </location>
</feature>